<comment type="caution">
    <text evidence="2">The sequence shown here is derived from an EMBL/GenBank/DDBJ whole genome shotgun (WGS) entry which is preliminary data.</text>
</comment>
<dbReference type="Proteomes" id="UP001458880">
    <property type="component" value="Unassembled WGS sequence"/>
</dbReference>
<accession>A0AAW1IXF5</accession>
<gene>
    <name evidence="2" type="ORF">QE152_g33127</name>
</gene>
<name>A0AAW1IXF5_POPJA</name>
<evidence type="ECO:0000256" key="1">
    <source>
        <dbReference type="SAM" id="MobiDB-lite"/>
    </source>
</evidence>
<feature type="compositionally biased region" description="Pro residues" evidence="1">
    <location>
        <begin position="19"/>
        <end position="44"/>
    </location>
</feature>
<reference evidence="2 3" key="1">
    <citation type="journal article" date="2024" name="BMC Genomics">
        <title>De novo assembly and annotation of Popillia japonica's genome with initial clues to its potential as an invasive pest.</title>
        <authorList>
            <person name="Cucini C."/>
            <person name="Boschi S."/>
            <person name="Funari R."/>
            <person name="Cardaioli E."/>
            <person name="Iannotti N."/>
            <person name="Marturano G."/>
            <person name="Paoli F."/>
            <person name="Bruttini M."/>
            <person name="Carapelli A."/>
            <person name="Frati F."/>
            <person name="Nardi F."/>
        </authorList>
    </citation>
    <scope>NUCLEOTIDE SEQUENCE [LARGE SCALE GENOMIC DNA]</scope>
    <source>
        <strain evidence="2">DMR45628</strain>
    </source>
</reference>
<evidence type="ECO:0008006" key="4">
    <source>
        <dbReference type="Google" id="ProtNLM"/>
    </source>
</evidence>
<feature type="compositionally biased region" description="Polar residues" evidence="1">
    <location>
        <begin position="82"/>
        <end position="91"/>
    </location>
</feature>
<evidence type="ECO:0000313" key="2">
    <source>
        <dbReference type="EMBL" id="KAK9695062.1"/>
    </source>
</evidence>
<keyword evidence="3" id="KW-1185">Reference proteome</keyword>
<feature type="region of interest" description="Disordered" evidence="1">
    <location>
        <begin position="1"/>
        <end position="96"/>
    </location>
</feature>
<evidence type="ECO:0000313" key="3">
    <source>
        <dbReference type="Proteomes" id="UP001458880"/>
    </source>
</evidence>
<protein>
    <recommendedName>
        <fullName evidence="4">Rhodopsin</fullName>
    </recommendedName>
</protein>
<dbReference type="AlphaFoldDB" id="A0AAW1IXF5"/>
<feature type="compositionally biased region" description="Low complexity" evidence="1">
    <location>
        <begin position="45"/>
        <end position="56"/>
    </location>
</feature>
<sequence length="109" mass="11670">MAQDKAPARYPRMQNANYPPMPPQGYPPPHGYPPPQGYGPPPGGYTPAQGYPARGGYPPPQGYPPAQGYGPPGPAQGYVHPTGQNDPNSGWMSIPKDLPIAHQDWNTLL</sequence>
<proteinExistence type="predicted"/>
<organism evidence="2 3">
    <name type="scientific">Popillia japonica</name>
    <name type="common">Japanese beetle</name>
    <dbReference type="NCBI Taxonomy" id="7064"/>
    <lineage>
        <taxon>Eukaryota</taxon>
        <taxon>Metazoa</taxon>
        <taxon>Ecdysozoa</taxon>
        <taxon>Arthropoda</taxon>
        <taxon>Hexapoda</taxon>
        <taxon>Insecta</taxon>
        <taxon>Pterygota</taxon>
        <taxon>Neoptera</taxon>
        <taxon>Endopterygota</taxon>
        <taxon>Coleoptera</taxon>
        <taxon>Polyphaga</taxon>
        <taxon>Scarabaeiformia</taxon>
        <taxon>Scarabaeidae</taxon>
        <taxon>Rutelinae</taxon>
        <taxon>Popillia</taxon>
    </lineage>
</organism>
<dbReference type="EMBL" id="JASPKY010000493">
    <property type="protein sequence ID" value="KAK9695062.1"/>
    <property type="molecule type" value="Genomic_DNA"/>
</dbReference>